<reference evidence="2" key="1">
    <citation type="journal article" date="2014" name="Proc. Natl. Acad. Sci. U.S.A.">
        <title>Extensive sampling of basidiomycete genomes demonstrates inadequacy of the white-rot/brown-rot paradigm for wood decay fungi.</title>
        <authorList>
            <person name="Riley R."/>
            <person name="Salamov A.A."/>
            <person name="Brown D.W."/>
            <person name="Nagy L.G."/>
            <person name="Floudas D."/>
            <person name="Held B.W."/>
            <person name="Levasseur A."/>
            <person name="Lombard V."/>
            <person name="Morin E."/>
            <person name="Otillar R."/>
            <person name="Lindquist E.A."/>
            <person name="Sun H."/>
            <person name="LaButti K.M."/>
            <person name="Schmutz J."/>
            <person name="Jabbour D."/>
            <person name="Luo H."/>
            <person name="Baker S.E."/>
            <person name="Pisabarro A.G."/>
            <person name="Walton J.D."/>
            <person name="Blanchette R.A."/>
            <person name="Henrissat B."/>
            <person name="Martin F."/>
            <person name="Cullen D."/>
            <person name="Hibbett D.S."/>
            <person name="Grigoriev I.V."/>
        </authorList>
    </citation>
    <scope>NUCLEOTIDE SEQUENCE [LARGE SCALE GENOMIC DNA]</scope>
    <source>
        <strain evidence="2">FD-172 SS1</strain>
    </source>
</reference>
<evidence type="ECO:0000313" key="1">
    <source>
        <dbReference type="EMBL" id="KDQ11184.1"/>
    </source>
</evidence>
<dbReference type="Proteomes" id="UP000027195">
    <property type="component" value="Unassembled WGS sequence"/>
</dbReference>
<keyword evidence="2" id="KW-1185">Reference proteome</keyword>
<protein>
    <submittedName>
        <fullName evidence="1">Uncharacterized protein</fullName>
    </submittedName>
</protein>
<organism evidence="1 2">
    <name type="scientific">Botryobasidium botryosum (strain FD-172 SS1)</name>
    <dbReference type="NCBI Taxonomy" id="930990"/>
    <lineage>
        <taxon>Eukaryota</taxon>
        <taxon>Fungi</taxon>
        <taxon>Dikarya</taxon>
        <taxon>Basidiomycota</taxon>
        <taxon>Agaricomycotina</taxon>
        <taxon>Agaricomycetes</taxon>
        <taxon>Cantharellales</taxon>
        <taxon>Botryobasidiaceae</taxon>
        <taxon>Botryobasidium</taxon>
    </lineage>
</organism>
<dbReference type="InParanoid" id="A0A067M6I7"/>
<evidence type="ECO:0000313" key="2">
    <source>
        <dbReference type="Proteomes" id="UP000027195"/>
    </source>
</evidence>
<dbReference type="EMBL" id="KL198060">
    <property type="protein sequence ID" value="KDQ11184.1"/>
    <property type="molecule type" value="Genomic_DNA"/>
</dbReference>
<dbReference type="AlphaFoldDB" id="A0A067M6I7"/>
<proteinExistence type="predicted"/>
<name>A0A067M6I7_BOTB1</name>
<sequence>MDFEESAQLLRTQLPHRKLVWMREMGDVFDAGWVDRLARVLKNVKTFESVRRG</sequence>
<gene>
    <name evidence="1" type="ORF">BOTBODRAFT_35484</name>
</gene>
<accession>A0A067M6I7</accession>
<dbReference type="HOGENOM" id="CLU_3068334_0_0_1"/>